<dbReference type="Proteomes" id="UP000766904">
    <property type="component" value="Unassembled WGS sequence"/>
</dbReference>
<sequence length="341" mass="34675">MSRLETGPTGSRPNVSAHASPRLAGRRVTDLSAAAGSVVWLALVGAVRSGTVGLTAVELYVALAALVLVPLGLGLLEPARDATAGTAPYTAAVVGQFPAALAVVAGLAAPQGSLVAVALVVPWLGVTGSIALLGVQRLVTRRGGPLHELAIDTACLYVPVAAVFLSLHAAGISLRFAPIIVLLTAVHFHYAGFALPLVVGLAGRIVAAEDGRVETTVADHVAAASTVVIVVGIVLVAVGITFSPLIEVVAVAVFTAGVIGFASVLLREVVPAVPRLPGMLLALAALSVFWTMALALAFAYSSLPGTQVLVTIPEMVRWHGSVNAFGFALPALLAFRLLQKS</sequence>
<dbReference type="OrthoDB" id="206175at2157"/>
<keyword evidence="2" id="KW-0472">Membrane</keyword>
<proteinExistence type="predicted"/>
<feature type="transmembrane region" description="Helical" evidence="2">
    <location>
        <begin position="114"/>
        <end position="135"/>
    </location>
</feature>
<organism evidence="3 4">
    <name type="scientific">Natronococcus pandeyae</name>
    <dbReference type="NCBI Taxonomy" id="2055836"/>
    <lineage>
        <taxon>Archaea</taxon>
        <taxon>Methanobacteriati</taxon>
        <taxon>Methanobacteriota</taxon>
        <taxon>Stenosarchaea group</taxon>
        <taxon>Halobacteria</taxon>
        <taxon>Halobacteriales</taxon>
        <taxon>Natrialbaceae</taxon>
        <taxon>Natronococcus</taxon>
    </lineage>
</organism>
<feature type="transmembrane region" description="Helical" evidence="2">
    <location>
        <begin position="59"/>
        <end position="76"/>
    </location>
</feature>
<feature type="transmembrane region" description="Helical" evidence="2">
    <location>
        <begin position="188"/>
        <end position="208"/>
    </location>
</feature>
<evidence type="ECO:0000256" key="1">
    <source>
        <dbReference type="SAM" id="MobiDB-lite"/>
    </source>
</evidence>
<feature type="transmembrane region" description="Helical" evidence="2">
    <location>
        <begin position="88"/>
        <end position="108"/>
    </location>
</feature>
<keyword evidence="2" id="KW-1133">Transmembrane helix</keyword>
<reference evidence="3" key="1">
    <citation type="submission" date="2017-11" db="EMBL/GenBank/DDBJ databases">
        <authorList>
            <person name="Kajale S.C."/>
            <person name="Sharma A."/>
        </authorList>
    </citation>
    <scope>NUCLEOTIDE SEQUENCE</scope>
    <source>
        <strain evidence="3">LS1_42</strain>
    </source>
</reference>
<feature type="transmembrane region" description="Helical" evidence="2">
    <location>
        <begin position="156"/>
        <end position="182"/>
    </location>
</feature>
<gene>
    <name evidence="3" type="ORF">CV102_05690</name>
</gene>
<feature type="transmembrane region" description="Helical" evidence="2">
    <location>
        <begin position="248"/>
        <end position="266"/>
    </location>
</feature>
<evidence type="ECO:0000256" key="2">
    <source>
        <dbReference type="SAM" id="Phobius"/>
    </source>
</evidence>
<feature type="transmembrane region" description="Helical" evidence="2">
    <location>
        <begin position="320"/>
        <end position="338"/>
    </location>
</feature>
<feature type="transmembrane region" description="Helical" evidence="2">
    <location>
        <begin position="220"/>
        <end position="242"/>
    </location>
</feature>
<dbReference type="Pfam" id="PF14158">
    <property type="entry name" value="YndJ"/>
    <property type="match status" value="1"/>
</dbReference>
<accession>A0A8J8TT49</accession>
<comment type="caution">
    <text evidence="3">The sequence shown here is derived from an EMBL/GenBank/DDBJ whole genome shotgun (WGS) entry which is preliminary data.</text>
</comment>
<name>A0A8J8TT49_9EURY</name>
<dbReference type="EMBL" id="PHNJ01000002">
    <property type="protein sequence ID" value="TYL39775.1"/>
    <property type="molecule type" value="Genomic_DNA"/>
</dbReference>
<dbReference type="AlphaFoldDB" id="A0A8J8TT49"/>
<evidence type="ECO:0000313" key="3">
    <source>
        <dbReference type="EMBL" id="TYL39775.1"/>
    </source>
</evidence>
<dbReference type="InterPro" id="IPR025450">
    <property type="entry name" value="YndJ-like"/>
</dbReference>
<keyword evidence="2" id="KW-0812">Transmembrane</keyword>
<feature type="region of interest" description="Disordered" evidence="1">
    <location>
        <begin position="1"/>
        <end position="21"/>
    </location>
</feature>
<feature type="transmembrane region" description="Helical" evidence="2">
    <location>
        <begin position="278"/>
        <end position="300"/>
    </location>
</feature>
<keyword evidence="4" id="KW-1185">Reference proteome</keyword>
<evidence type="ECO:0000313" key="4">
    <source>
        <dbReference type="Proteomes" id="UP000766904"/>
    </source>
</evidence>
<evidence type="ECO:0008006" key="5">
    <source>
        <dbReference type="Google" id="ProtNLM"/>
    </source>
</evidence>
<protein>
    <recommendedName>
        <fullName evidence="5">YndJ-like protein</fullName>
    </recommendedName>
</protein>